<dbReference type="InterPro" id="IPR014825">
    <property type="entry name" value="DNA_alkylation"/>
</dbReference>
<protein>
    <recommendedName>
        <fullName evidence="2">DNA alkylation repair enzyme</fullName>
    </recommendedName>
</protein>
<dbReference type="Gene3D" id="1.25.10.90">
    <property type="match status" value="1"/>
</dbReference>
<dbReference type="AlphaFoldDB" id="X0ZC33"/>
<gene>
    <name evidence="1" type="ORF">S01H4_20720</name>
</gene>
<proteinExistence type="predicted"/>
<dbReference type="Pfam" id="PF08713">
    <property type="entry name" value="DNA_alkylation"/>
    <property type="match status" value="1"/>
</dbReference>
<dbReference type="EMBL" id="BART01009339">
    <property type="protein sequence ID" value="GAG66804.1"/>
    <property type="molecule type" value="Genomic_DNA"/>
</dbReference>
<organism evidence="1">
    <name type="scientific">marine sediment metagenome</name>
    <dbReference type="NCBI Taxonomy" id="412755"/>
    <lineage>
        <taxon>unclassified sequences</taxon>
        <taxon>metagenomes</taxon>
        <taxon>ecological metagenomes</taxon>
    </lineage>
</organism>
<evidence type="ECO:0008006" key="2">
    <source>
        <dbReference type="Google" id="ProtNLM"/>
    </source>
</evidence>
<comment type="caution">
    <text evidence="1">The sequence shown here is derived from an EMBL/GenBank/DDBJ whole genome shotgun (WGS) entry which is preliminary data.</text>
</comment>
<evidence type="ECO:0000313" key="1">
    <source>
        <dbReference type="EMBL" id="GAG66804.1"/>
    </source>
</evidence>
<dbReference type="CDD" id="cd06561">
    <property type="entry name" value="AlkD_like"/>
    <property type="match status" value="1"/>
</dbReference>
<dbReference type="PANTHER" id="PTHR41291:SF1">
    <property type="entry name" value="DNA ALKYLATION REPAIR PROTEIN"/>
    <property type="match status" value="1"/>
</dbReference>
<sequence>MQYEEILKRLKFLSDPDAVKGMARYGINSKNNLGVSIYKLRPIAKEIGKAHELALELWDSGIHDARLLACFIDNPSKVTGEQMNSWAKDFDSWDICDQACTSLFDLTPLAWEKVLEWAERDEEFVKRGAFSLIAGLSVHDKKASDEKFEQFIPLIIKHSTDGRNYVKKAVNWALRNIGKRNLILNKKMIR</sequence>
<dbReference type="InterPro" id="IPR016024">
    <property type="entry name" value="ARM-type_fold"/>
</dbReference>
<reference evidence="1" key="1">
    <citation type="journal article" date="2014" name="Front. Microbiol.">
        <title>High frequency of phylogenetically diverse reductive dehalogenase-homologous genes in deep subseafloor sedimentary metagenomes.</title>
        <authorList>
            <person name="Kawai M."/>
            <person name="Futagami T."/>
            <person name="Toyoda A."/>
            <person name="Takaki Y."/>
            <person name="Nishi S."/>
            <person name="Hori S."/>
            <person name="Arai W."/>
            <person name="Tsubouchi T."/>
            <person name="Morono Y."/>
            <person name="Uchiyama I."/>
            <person name="Ito T."/>
            <person name="Fujiyama A."/>
            <person name="Inagaki F."/>
            <person name="Takami H."/>
        </authorList>
    </citation>
    <scope>NUCLEOTIDE SEQUENCE</scope>
    <source>
        <strain evidence="1">Expedition CK06-06</strain>
    </source>
</reference>
<dbReference type="SUPFAM" id="SSF48371">
    <property type="entry name" value="ARM repeat"/>
    <property type="match status" value="1"/>
</dbReference>
<name>X0ZC33_9ZZZZ</name>
<accession>X0ZC33</accession>
<dbReference type="PANTHER" id="PTHR41291">
    <property type="entry name" value="DNA ALKYLATION REPAIR PROTEIN"/>
    <property type="match status" value="1"/>
</dbReference>